<reference evidence="1 2" key="1">
    <citation type="submission" date="2013-07" db="EMBL/GenBank/DDBJ databases">
        <title>The Genome Sequence of Kwoniella mangroviensis CBS10435.</title>
        <authorList>
            <consortium name="The Broad Institute Genome Sequencing Platform"/>
            <person name="Cuomo C."/>
            <person name="Litvintseva A."/>
            <person name="Chen Y."/>
            <person name="Heitman J."/>
            <person name="Sun S."/>
            <person name="Springer D."/>
            <person name="Dromer F."/>
            <person name="Young S.K."/>
            <person name="Zeng Q."/>
            <person name="Gargeya S."/>
            <person name="Fitzgerald M."/>
            <person name="Abouelleil A."/>
            <person name="Alvarado L."/>
            <person name="Berlin A.M."/>
            <person name="Chapman S.B."/>
            <person name="Dewar J."/>
            <person name="Goldberg J."/>
            <person name="Griggs A."/>
            <person name="Gujja S."/>
            <person name="Hansen M."/>
            <person name="Howarth C."/>
            <person name="Imamovic A."/>
            <person name="Larimer J."/>
            <person name="McCowan C."/>
            <person name="Murphy C."/>
            <person name="Pearson M."/>
            <person name="Priest M."/>
            <person name="Roberts A."/>
            <person name="Saif S."/>
            <person name="Shea T."/>
            <person name="Sykes S."/>
            <person name="Wortman J."/>
            <person name="Nusbaum C."/>
            <person name="Birren B."/>
        </authorList>
    </citation>
    <scope>NUCLEOTIDE SEQUENCE [LARGE SCALE GENOMIC DNA]</scope>
    <source>
        <strain evidence="1 2">CBS 10435</strain>
    </source>
</reference>
<evidence type="ECO:0000313" key="2">
    <source>
        <dbReference type="Proteomes" id="UP000092583"/>
    </source>
</evidence>
<protein>
    <submittedName>
        <fullName evidence="1">Uncharacterized protein</fullName>
    </submittedName>
</protein>
<sequence length="137" mass="15298">MSHDRSLIPTRSVTGALVLKDLKVKPLPNIDDKTTPTADQVKQLNDAEKTYFIILSSLSDTVEDSLSDKAKDIRNPDPQYLWNELERQYSASLGARQAQLFQELFNTRVLEGENPDVTMALLKSAYSQINSGNPSCL</sequence>
<evidence type="ECO:0000313" key="1">
    <source>
        <dbReference type="EMBL" id="OCF54105.1"/>
    </source>
</evidence>
<dbReference type="STRING" id="1331196.A0A1B9IEY8"/>
<gene>
    <name evidence="1" type="ORF">L486_08299</name>
</gene>
<dbReference type="OrthoDB" id="2595858at2759"/>
<name>A0A1B9IEY8_9TREE</name>
<proteinExistence type="predicted"/>
<accession>A0A1B9IEY8</accession>
<organism evidence="1 2">
    <name type="scientific">Kwoniella mangroviensis CBS 10435</name>
    <dbReference type="NCBI Taxonomy" id="1331196"/>
    <lineage>
        <taxon>Eukaryota</taxon>
        <taxon>Fungi</taxon>
        <taxon>Dikarya</taxon>
        <taxon>Basidiomycota</taxon>
        <taxon>Agaricomycotina</taxon>
        <taxon>Tremellomycetes</taxon>
        <taxon>Tremellales</taxon>
        <taxon>Cryptococcaceae</taxon>
        <taxon>Kwoniella</taxon>
    </lineage>
</organism>
<dbReference type="AlphaFoldDB" id="A0A1B9IEY8"/>
<reference evidence="2" key="2">
    <citation type="submission" date="2013-12" db="EMBL/GenBank/DDBJ databases">
        <title>Evolution of pathogenesis and genome organization in the Tremellales.</title>
        <authorList>
            <person name="Cuomo C."/>
            <person name="Litvintseva A."/>
            <person name="Heitman J."/>
            <person name="Chen Y."/>
            <person name="Sun S."/>
            <person name="Springer D."/>
            <person name="Dromer F."/>
            <person name="Young S."/>
            <person name="Zeng Q."/>
            <person name="Chapman S."/>
            <person name="Gujja S."/>
            <person name="Saif S."/>
            <person name="Birren B."/>
        </authorList>
    </citation>
    <scope>NUCLEOTIDE SEQUENCE [LARGE SCALE GENOMIC DNA]</scope>
    <source>
        <strain evidence="2">CBS 10435</strain>
    </source>
</reference>
<dbReference type="Proteomes" id="UP000092583">
    <property type="component" value="Unassembled WGS sequence"/>
</dbReference>
<dbReference type="EMBL" id="KI669471">
    <property type="protein sequence ID" value="OCF54105.1"/>
    <property type="molecule type" value="Genomic_DNA"/>
</dbReference>
<keyword evidence="2" id="KW-1185">Reference proteome</keyword>